<comment type="caution">
    <text evidence="1">The sequence shown here is derived from an EMBL/GenBank/DDBJ whole genome shotgun (WGS) entry which is preliminary data.</text>
</comment>
<dbReference type="HOGENOM" id="CLU_2564573_0_0_1"/>
<feature type="non-terminal residue" evidence="1">
    <location>
        <position position="82"/>
    </location>
</feature>
<dbReference type="AlphaFoldDB" id="W9X7C7"/>
<name>W9X7C7_9EURO</name>
<evidence type="ECO:0000313" key="1">
    <source>
        <dbReference type="EMBL" id="EXJ76357.1"/>
    </source>
</evidence>
<dbReference type="EMBL" id="AMGX01000001">
    <property type="protein sequence ID" value="EXJ76357.1"/>
    <property type="molecule type" value="Genomic_DNA"/>
</dbReference>
<dbReference type="GeneID" id="19185601"/>
<dbReference type="OrthoDB" id="4160705at2759"/>
<accession>W9X7C7</accession>
<organism evidence="1 2">
    <name type="scientific">Cladophialophora psammophila CBS 110553</name>
    <dbReference type="NCBI Taxonomy" id="1182543"/>
    <lineage>
        <taxon>Eukaryota</taxon>
        <taxon>Fungi</taxon>
        <taxon>Dikarya</taxon>
        <taxon>Ascomycota</taxon>
        <taxon>Pezizomycotina</taxon>
        <taxon>Eurotiomycetes</taxon>
        <taxon>Chaetothyriomycetidae</taxon>
        <taxon>Chaetothyriales</taxon>
        <taxon>Herpotrichiellaceae</taxon>
        <taxon>Cladophialophora</taxon>
    </lineage>
</organism>
<sequence>MLTKCMFHVFESLIRPAILGSVFLRYTETLTKHRRLRLRERNVQISSLLQVMHVSAARERFRCYVDNNLVGADADTGSGMEL</sequence>
<reference evidence="1 2" key="1">
    <citation type="submission" date="2013-03" db="EMBL/GenBank/DDBJ databases">
        <title>The Genome Sequence of Cladophialophora psammophila CBS 110553.</title>
        <authorList>
            <consortium name="The Broad Institute Genomics Platform"/>
            <person name="Cuomo C."/>
            <person name="de Hoog S."/>
            <person name="Gorbushina A."/>
            <person name="Walker B."/>
            <person name="Young S.K."/>
            <person name="Zeng Q."/>
            <person name="Gargeya S."/>
            <person name="Fitzgerald M."/>
            <person name="Haas B."/>
            <person name="Abouelleil A."/>
            <person name="Allen A.W."/>
            <person name="Alvarado L."/>
            <person name="Arachchi H.M."/>
            <person name="Berlin A.M."/>
            <person name="Chapman S.B."/>
            <person name="Gainer-Dewar J."/>
            <person name="Goldberg J."/>
            <person name="Griggs A."/>
            <person name="Gujja S."/>
            <person name="Hansen M."/>
            <person name="Howarth C."/>
            <person name="Imamovic A."/>
            <person name="Ireland A."/>
            <person name="Larimer J."/>
            <person name="McCowan C."/>
            <person name="Murphy C."/>
            <person name="Pearson M."/>
            <person name="Poon T.W."/>
            <person name="Priest M."/>
            <person name="Roberts A."/>
            <person name="Saif S."/>
            <person name="Shea T."/>
            <person name="Sisk P."/>
            <person name="Sykes S."/>
            <person name="Wortman J."/>
            <person name="Nusbaum C."/>
            <person name="Birren B."/>
        </authorList>
    </citation>
    <scope>NUCLEOTIDE SEQUENCE [LARGE SCALE GENOMIC DNA]</scope>
    <source>
        <strain evidence="1 2">CBS 110553</strain>
    </source>
</reference>
<protein>
    <submittedName>
        <fullName evidence="1">Uncharacterized protein</fullName>
    </submittedName>
</protein>
<evidence type="ECO:0000313" key="2">
    <source>
        <dbReference type="Proteomes" id="UP000019471"/>
    </source>
</evidence>
<proteinExistence type="predicted"/>
<keyword evidence="2" id="KW-1185">Reference proteome</keyword>
<dbReference type="Proteomes" id="UP000019471">
    <property type="component" value="Unassembled WGS sequence"/>
</dbReference>
<gene>
    <name evidence="1" type="ORF">A1O5_00865</name>
</gene>
<dbReference type="RefSeq" id="XP_007739674.1">
    <property type="nucleotide sequence ID" value="XM_007741484.1"/>
</dbReference>